<feature type="transmembrane region" description="Helical" evidence="12">
    <location>
        <begin position="6"/>
        <end position="28"/>
    </location>
</feature>
<proteinExistence type="inferred from homology"/>
<comment type="subcellular location">
    <subcellularLocation>
        <location evidence="1">Cell membrane</location>
        <topology evidence="1">Multi-pass membrane protein</topology>
    </subcellularLocation>
</comment>
<feature type="transmembrane region" description="Helical" evidence="12">
    <location>
        <begin position="232"/>
        <end position="256"/>
    </location>
</feature>
<evidence type="ECO:0000256" key="11">
    <source>
        <dbReference type="SAM" id="MobiDB-lite"/>
    </source>
</evidence>
<feature type="compositionally biased region" description="Low complexity" evidence="11">
    <location>
        <begin position="115"/>
        <end position="132"/>
    </location>
</feature>
<feature type="compositionally biased region" description="Gly residues" evidence="11">
    <location>
        <begin position="105"/>
        <end position="114"/>
    </location>
</feature>
<feature type="compositionally biased region" description="Low complexity" evidence="11">
    <location>
        <begin position="188"/>
        <end position="204"/>
    </location>
</feature>
<feature type="region of interest" description="Disordered" evidence="11">
    <location>
        <begin position="100"/>
        <end position="132"/>
    </location>
</feature>
<dbReference type="InterPro" id="IPR003689">
    <property type="entry name" value="ZIP"/>
</dbReference>
<gene>
    <name evidence="13" type="ORF">BSP0115_LOCUS16058</name>
</gene>
<keyword evidence="6 12" id="KW-1133">Transmembrane helix</keyword>
<organism evidence="13">
    <name type="scientific">Bicosoecida sp. CB-2014</name>
    <dbReference type="NCBI Taxonomy" id="1486930"/>
    <lineage>
        <taxon>Eukaryota</taxon>
        <taxon>Sar</taxon>
        <taxon>Stramenopiles</taxon>
        <taxon>Bigyra</taxon>
        <taxon>Opalozoa</taxon>
        <taxon>Bicosoecida</taxon>
    </lineage>
</organism>
<sequence>MANPIWEALGACLFTYSLTAFGAAFVFVLDTHGDPRKTGAVMAIAVGLMLAAVQELLSDCLKESASLGVWSWVPMASGFVVAVLCLVGIDWALSRQQPSADGGSAAAGGAGDGGAAASRSAGKGSSRGAAGAADGGVELVGGSLSNGGPAGNGGDLSDSDADIEQLRHARRMHRSDTDELDQVQLISAPSSSSATPGGASAAAAGGFGSPRSRDRDGERDAATPEEIRRAKLLVFALAVQHIPEALAMGVAFAAAAQPNGSMGAAVSLTIAIGLQDIPEGMAAALVLRRLDMTRRQSFFWGQATGWVQPVSGIVGAVAVLAVKAMLPYALAFAGAAMLFVIVRDMIPDCVTEADRLSPTVLSMLGFVVMTVTSMLFEQLVNATAAS</sequence>
<dbReference type="Pfam" id="PF02535">
    <property type="entry name" value="Zip"/>
    <property type="match status" value="1"/>
</dbReference>
<feature type="transmembrane region" description="Helical" evidence="12">
    <location>
        <begin position="299"/>
        <end position="322"/>
    </location>
</feature>
<evidence type="ECO:0000256" key="2">
    <source>
        <dbReference type="ARBA" id="ARBA00006939"/>
    </source>
</evidence>
<feature type="region of interest" description="Disordered" evidence="11">
    <location>
        <begin position="140"/>
        <end position="159"/>
    </location>
</feature>
<dbReference type="PANTHER" id="PTHR11040:SF211">
    <property type="entry name" value="ZINC TRANSPORTER ZIP11"/>
    <property type="match status" value="1"/>
</dbReference>
<evidence type="ECO:0000256" key="10">
    <source>
        <dbReference type="ARBA" id="ARBA00042973"/>
    </source>
</evidence>
<evidence type="ECO:0000256" key="4">
    <source>
        <dbReference type="ARBA" id="ARBA00022692"/>
    </source>
</evidence>
<feature type="transmembrane region" description="Helical" evidence="12">
    <location>
        <begin position="40"/>
        <end position="57"/>
    </location>
</feature>
<evidence type="ECO:0000256" key="3">
    <source>
        <dbReference type="ARBA" id="ARBA00022475"/>
    </source>
</evidence>
<dbReference type="EMBL" id="HBFS01023975">
    <property type="protein sequence ID" value="CAD8922795.1"/>
    <property type="molecule type" value="Transcribed_RNA"/>
</dbReference>
<keyword evidence="3" id="KW-1003">Cell membrane</keyword>
<protein>
    <recommendedName>
        <fullName evidence="8">Zinc transporter ZIP11</fullName>
    </recommendedName>
    <alternativeName>
        <fullName evidence="9">Solute carrier family 39 member 11</fullName>
    </alternativeName>
    <alternativeName>
        <fullName evidence="10">Zrt- and Irt-like protein 11</fullName>
    </alternativeName>
</protein>
<name>A0A7S1CPJ3_9STRA</name>
<keyword evidence="5" id="KW-0862">Zinc</keyword>
<evidence type="ECO:0000256" key="12">
    <source>
        <dbReference type="SAM" id="Phobius"/>
    </source>
</evidence>
<dbReference type="PANTHER" id="PTHR11040">
    <property type="entry name" value="ZINC/IRON TRANSPORTER"/>
    <property type="match status" value="1"/>
</dbReference>
<comment type="similarity">
    <text evidence="2">Belongs to the ZIP transporter (TC 2.A.5) family.</text>
</comment>
<feature type="transmembrane region" description="Helical" evidence="12">
    <location>
        <begin position="69"/>
        <end position="89"/>
    </location>
</feature>
<feature type="region of interest" description="Disordered" evidence="11">
    <location>
        <begin position="188"/>
        <end position="223"/>
    </location>
</feature>
<accession>A0A7S1CPJ3</accession>
<evidence type="ECO:0000256" key="7">
    <source>
        <dbReference type="ARBA" id="ARBA00023136"/>
    </source>
</evidence>
<evidence type="ECO:0000256" key="6">
    <source>
        <dbReference type="ARBA" id="ARBA00022989"/>
    </source>
</evidence>
<keyword evidence="7 12" id="KW-0472">Membrane</keyword>
<evidence type="ECO:0000313" key="13">
    <source>
        <dbReference type="EMBL" id="CAD8922795.1"/>
    </source>
</evidence>
<feature type="transmembrane region" description="Helical" evidence="12">
    <location>
        <begin position="358"/>
        <end position="376"/>
    </location>
</feature>
<dbReference type="GO" id="GO:0005886">
    <property type="term" value="C:plasma membrane"/>
    <property type="evidence" value="ECO:0007669"/>
    <property type="project" value="UniProtKB-SubCell"/>
</dbReference>
<reference evidence="13" key="1">
    <citation type="submission" date="2021-01" db="EMBL/GenBank/DDBJ databases">
        <authorList>
            <person name="Corre E."/>
            <person name="Pelletier E."/>
            <person name="Niang G."/>
            <person name="Scheremetjew M."/>
            <person name="Finn R."/>
            <person name="Kale V."/>
            <person name="Holt S."/>
            <person name="Cochrane G."/>
            <person name="Meng A."/>
            <person name="Brown T."/>
            <person name="Cohen L."/>
        </authorList>
    </citation>
    <scope>NUCLEOTIDE SEQUENCE</scope>
    <source>
        <strain evidence="13">Ms1</strain>
    </source>
</reference>
<feature type="compositionally biased region" description="Basic and acidic residues" evidence="11">
    <location>
        <begin position="211"/>
        <end position="223"/>
    </location>
</feature>
<dbReference type="GO" id="GO:0005385">
    <property type="term" value="F:zinc ion transmembrane transporter activity"/>
    <property type="evidence" value="ECO:0007669"/>
    <property type="project" value="TreeGrafter"/>
</dbReference>
<feature type="compositionally biased region" description="Gly residues" evidence="11">
    <location>
        <begin position="144"/>
        <end position="154"/>
    </location>
</feature>
<dbReference type="AlphaFoldDB" id="A0A7S1CPJ3"/>
<evidence type="ECO:0000256" key="8">
    <source>
        <dbReference type="ARBA" id="ARBA00040593"/>
    </source>
</evidence>
<feature type="transmembrane region" description="Helical" evidence="12">
    <location>
        <begin position="262"/>
        <end position="287"/>
    </location>
</feature>
<keyword evidence="4 12" id="KW-0812">Transmembrane</keyword>
<evidence type="ECO:0000256" key="5">
    <source>
        <dbReference type="ARBA" id="ARBA00022833"/>
    </source>
</evidence>
<evidence type="ECO:0000256" key="1">
    <source>
        <dbReference type="ARBA" id="ARBA00004651"/>
    </source>
</evidence>
<feature type="transmembrane region" description="Helical" evidence="12">
    <location>
        <begin position="328"/>
        <end position="346"/>
    </location>
</feature>
<evidence type="ECO:0000256" key="9">
    <source>
        <dbReference type="ARBA" id="ARBA00042540"/>
    </source>
</evidence>